<feature type="region of interest" description="Disordered" evidence="1">
    <location>
        <begin position="79"/>
        <end position="142"/>
    </location>
</feature>
<dbReference type="AlphaFoldDB" id="A0A6C0LPX9"/>
<name>A0A6C0LPX9_9ZZZZ</name>
<organism evidence="2">
    <name type="scientific">viral metagenome</name>
    <dbReference type="NCBI Taxonomy" id="1070528"/>
    <lineage>
        <taxon>unclassified sequences</taxon>
        <taxon>metagenomes</taxon>
        <taxon>organismal metagenomes</taxon>
    </lineage>
</organism>
<reference evidence="2" key="1">
    <citation type="journal article" date="2020" name="Nature">
        <title>Giant virus diversity and host interactions through global metagenomics.</title>
        <authorList>
            <person name="Schulz F."/>
            <person name="Roux S."/>
            <person name="Paez-Espino D."/>
            <person name="Jungbluth S."/>
            <person name="Walsh D.A."/>
            <person name="Denef V.J."/>
            <person name="McMahon K.D."/>
            <person name="Konstantinidis K.T."/>
            <person name="Eloe-Fadrosh E.A."/>
            <person name="Kyrpides N.C."/>
            <person name="Woyke T."/>
        </authorList>
    </citation>
    <scope>NUCLEOTIDE SEQUENCE</scope>
    <source>
        <strain evidence="2">GVMAG-M-3300027963-41</strain>
    </source>
</reference>
<evidence type="ECO:0000313" key="2">
    <source>
        <dbReference type="EMBL" id="QHU32018.1"/>
    </source>
</evidence>
<evidence type="ECO:0000256" key="1">
    <source>
        <dbReference type="SAM" id="MobiDB-lite"/>
    </source>
</evidence>
<dbReference type="EMBL" id="MN740534">
    <property type="protein sequence ID" value="QHU32018.1"/>
    <property type="molecule type" value="Genomic_DNA"/>
</dbReference>
<sequence length="241" mass="25544">MSKHRLWYGTKCRHCQGFLEELARTPFVSQFQLICVDPSPSRPPLPNWLKSVPTLWVAGESEPRVGPGPVNNWLFEARLNGSGGPKNSQRSMDDNRGPLAAPVYSPDMAPRGEATSRSNPRTGGSMAVSAGGGGATVTDMGAPNGEPSAYYGSEMEGGMWSDNFSFLGSEFTSDKGVNPIERNFASLIPGGAAGSSAAAAASAIAGSQAQRTAKEDKLLKEFEAYTASRDRDISRPVARMG</sequence>
<proteinExistence type="predicted"/>
<accession>A0A6C0LPX9</accession>
<protein>
    <submittedName>
        <fullName evidence="2">Uncharacterized protein</fullName>
    </submittedName>
</protein>